<evidence type="ECO:0000259" key="1">
    <source>
        <dbReference type="PROSITE" id="PS50090"/>
    </source>
</evidence>
<evidence type="ECO:0000313" key="3">
    <source>
        <dbReference type="EMBL" id="GMG21364.1"/>
    </source>
</evidence>
<dbReference type="InterPro" id="IPR017930">
    <property type="entry name" value="Myb_dom"/>
</dbReference>
<keyword evidence="4" id="KW-1185">Reference proteome</keyword>
<gene>
    <name evidence="3" type="ORF">Amon01_000193800</name>
</gene>
<sequence length="69" mass="8133">MSNGDRFMDMVDKFLSDELSRGHWSAEDDRLLLQLAKLNKFRWNLIATHFNANKTPEDCEARYNVLTRS</sequence>
<dbReference type="InterPro" id="IPR009057">
    <property type="entry name" value="Homeodomain-like_sf"/>
</dbReference>
<protein>
    <submittedName>
        <fullName evidence="3">Unnamed protein product</fullName>
    </submittedName>
</protein>
<dbReference type="PROSITE" id="PS50090">
    <property type="entry name" value="MYB_LIKE"/>
    <property type="match status" value="1"/>
</dbReference>
<dbReference type="CDD" id="cd00167">
    <property type="entry name" value="SANT"/>
    <property type="match status" value="1"/>
</dbReference>
<dbReference type="EMBL" id="BSXU01000642">
    <property type="protein sequence ID" value="GMG21364.1"/>
    <property type="molecule type" value="Genomic_DNA"/>
</dbReference>
<comment type="caution">
    <text evidence="3">The sequence shown here is derived from an EMBL/GenBank/DDBJ whole genome shotgun (WGS) entry which is preliminary data.</text>
</comment>
<dbReference type="AlphaFoldDB" id="A0A9W6YVM8"/>
<dbReference type="SMART" id="SM00717">
    <property type="entry name" value="SANT"/>
    <property type="match status" value="1"/>
</dbReference>
<dbReference type="InterPro" id="IPR001005">
    <property type="entry name" value="SANT/Myb"/>
</dbReference>
<reference evidence="3" key="1">
    <citation type="submission" date="2023-04" db="EMBL/GenBank/DDBJ databases">
        <title>Ambrosiozyma monospora NBRC 1965.</title>
        <authorList>
            <person name="Ichikawa N."/>
            <person name="Sato H."/>
            <person name="Tonouchi N."/>
        </authorList>
    </citation>
    <scope>NUCLEOTIDE SEQUENCE</scope>
    <source>
        <strain evidence="3">NBRC 1965</strain>
    </source>
</reference>
<organism evidence="3 4">
    <name type="scientific">Ambrosiozyma monospora</name>
    <name type="common">Yeast</name>
    <name type="synonym">Endomycopsis monosporus</name>
    <dbReference type="NCBI Taxonomy" id="43982"/>
    <lineage>
        <taxon>Eukaryota</taxon>
        <taxon>Fungi</taxon>
        <taxon>Dikarya</taxon>
        <taxon>Ascomycota</taxon>
        <taxon>Saccharomycotina</taxon>
        <taxon>Pichiomycetes</taxon>
        <taxon>Pichiales</taxon>
        <taxon>Pichiaceae</taxon>
        <taxon>Ambrosiozyma</taxon>
    </lineage>
</organism>
<dbReference type="PROSITE" id="PS51294">
    <property type="entry name" value="HTH_MYB"/>
    <property type="match status" value="1"/>
</dbReference>
<evidence type="ECO:0000259" key="2">
    <source>
        <dbReference type="PROSITE" id="PS51294"/>
    </source>
</evidence>
<proteinExistence type="predicted"/>
<dbReference type="SUPFAM" id="SSF46689">
    <property type="entry name" value="Homeodomain-like"/>
    <property type="match status" value="1"/>
</dbReference>
<name>A0A9W6YVM8_AMBMO</name>
<evidence type="ECO:0000313" key="4">
    <source>
        <dbReference type="Proteomes" id="UP001165063"/>
    </source>
</evidence>
<dbReference type="Proteomes" id="UP001165063">
    <property type="component" value="Unassembled WGS sequence"/>
</dbReference>
<dbReference type="Pfam" id="PF00249">
    <property type="entry name" value="Myb_DNA-binding"/>
    <property type="match status" value="1"/>
</dbReference>
<feature type="domain" description="HTH myb-type" evidence="2">
    <location>
        <begin position="16"/>
        <end position="69"/>
    </location>
</feature>
<feature type="domain" description="Myb-like" evidence="1">
    <location>
        <begin position="16"/>
        <end position="67"/>
    </location>
</feature>
<accession>A0A9W6YVM8</accession>
<dbReference type="OrthoDB" id="2143914at2759"/>
<dbReference type="Gene3D" id="1.10.10.60">
    <property type="entry name" value="Homeodomain-like"/>
    <property type="match status" value="1"/>
</dbReference>